<dbReference type="EMBL" id="JAAXKX010000016">
    <property type="protein sequence ID" value="NKN33823.1"/>
    <property type="molecule type" value="Genomic_DNA"/>
</dbReference>
<dbReference type="PRINTS" id="PR00413">
    <property type="entry name" value="HADHALOGNASE"/>
</dbReference>
<dbReference type="EC" id="3.1.3.5" evidence="1"/>
<dbReference type="PANTHER" id="PTHR43434">
    <property type="entry name" value="PHOSPHOGLYCOLATE PHOSPHATASE"/>
    <property type="match status" value="1"/>
</dbReference>
<dbReference type="InterPro" id="IPR006439">
    <property type="entry name" value="HAD-SF_hydro_IA"/>
</dbReference>
<evidence type="ECO:0000313" key="1">
    <source>
        <dbReference type="EMBL" id="NKN33823.1"/>
    </source>
</evidence>
<keyword evidence="1" id="KW-0378">Hydrolase</keyword>
<dbReference type="InterPro" id="IPR050155">
    <property type="entry name" value="HAD-like_hydrolase_sf"/>
</dbReference>
<proteinExistence type="predicted"/>
<dbReference type="Pfam" id="PF00702">
    <property type="entry name" value="Hydrolase"/>
    <property type="match status" value="1"/>
</dbReference>
<accession>A0ABX1I8D7</accession>
<dbReference type="Proteomes" id="UP000740754">
    <property type="component" value="Unassembled WGS sequence"/>
</dbReference>
<comment type="caution">
    <text evidence="1">The sequence shown here is derived from an EMBL/GenBank/DDBJ whole genome shotgun (WGS) entry which is preliminary data.</text>
</comment>
<dbReference type="SUPFAM" id="SSF56784">
    <property type="entry name" value="HAD-like"/>
    <property type="match status" value="1"/>
</dbReference>
<dbReference type="SFLD" id="SFLDG01129">
    <property type="entry name" value="C1.5:_HAD__Beta-PGM__Phosphata"/>
    <property type="match status" value="1"/>
</dbReference>
<gene>
    <name evidence="1" type="primary">yrfG</name>
    <name evidence="1" type="ORF">HF203_11390</name>
</gene>
<protein>
    <submittedName>
        <fullName evidence="1">GMP/IMP nucleotidase</fullName>
        <ecNumber evidence="1">3.1.3.5</ecNumber>
    </submittedName>
</protein>
<dbReference type="InterPro" id="IPR036412">
    <property type="entry name" value="HAD-like_sf"/>
</dbReference>
<dbReference type="NCBIfam" id="NF011564">
    <property type="entry name" value="PRK14988.1"/>
    <property type="match status" value="1"/>
</dbReference>
<keyword evidence="2" id="KW-1185">Reference proteome</keyword>
<reference evidence="1 2" key="1">
    <citation type="submission" date="2020-04" db="EMBL/GenBank/DDBJ databases">
        <title>Draft Whole-Genome sequence of Marichromatium bheemlicum DSM 18632, type strain.</title>
        <authorList>
            <person name="Kyndt J.A."/>
            <person name="Meyer T.E."/>
        </authorList>
    </citation>
    <scope>NUCLEOTIDE SEQUENCE [LARGE SCALE GENOMIC DNA]</scope>
    <source>
        <strain evidence="1 2">DSM 18632</strain>
    </source>
</reference>
<evidence type="ECO:0000313" key="2">
    <source>
        <dbReference type="Proteomes" id="UP000740754"/>
    </source>
</evidence>
<dbReference type="Gene3D" id="3.40.50.1000">
    <property type="entry name" value="HAD superfamily/HAD-like"/>
    <property type="match status" value="1"/>
</dbReference>
<dbReference type="PANTHER" id="PTHR43434:SF3">
    <property type="entry name" value="GMP_IMP NUCLEOTIDASE YRFG"/>
    <property type="match status" value="1"/>
</dbReference>
<dbReference type="RefSeq" id="WP_168669759.1">
    <property type="nucleotide sequence ID" value="NZ_JAAXKX010000016.1"/>
</dbReference>
<dbReference type="SFLD" id="SFLDS00003">
    <property type="entry name" value="Haloacid_Dehalogenase"/>
    <property type="match status" value="1"/>
</dbReference>
<sequence>MTYQDRIDIDWTRIDAVFLDMDGTLLDLHFDNHFWLEHMPRRYAEARGIPVATAKAELHARYHDLTGTIEWYCLDHWSRELGFDVALLKREVEHLIAVHPRVIEFLELLGARGRRRVLVTNAHQRALALKLERTRLAGHFEHIICAHDLGAVKETPGFWSRLQAIEPFDATRTLFVDDNPRVLRAARDYGFDWLLAVGAPDSRHTPRPVDGFTTITGFGELIPGLTAAQSTGSTSTGRGD</sequence>
<name>A0ABX1I8D7_9GAMM</name>
<organism evidence="1 2">
    <name type="scientific">Marichromatium bheemlicum</name>
    <dbReference type="NCBI Taxonomy" id="365339"/>
    <lineage>
        <taxon>Bacteria</taxon>
        <taxon>Pseudomonadati</taxon>
        <taxon>Pseudomonadota</taxon>
        <taxon>Gammaproteobacteria</taxon>
        <taxon>Chromatiales</taxon>
        <taxon>Chromatiaceae</taxon>
        <taxon>Marichromatium</taxon>
    </lineage>
</organism>
<dbReference type="GO" id="GO:0008253">
    <property type="term" value="F:5'-nucleotidase activity"/>
    <property type="evidence" value="ECO:0007669"/>
    <property type="project" value="UniProtKB-EC"/>
</dbReference>
<dbReference type="InterPro" id="IPR023214">
    <property type="entry name" value="HAD_sf"/>
</dbReference>
<dbReference type="NCBIfam" id="TIGR01509">
    <property type="entry name" value="HAD-SF-IA-v3"/>
    <property type="match status" value="1"/>
</dbReference>